<sequence length="198" mass="23485">MESKQEVLNELLGKFADLSGNDINISLPYWRTRKIVKGDFFNMQNIVCTDLALINKGLFRIYYVHPETHEEKNIYFFSERQFLVSFRSFINQYPCAYFIQAMEDAEIISINYNDLQYLYTTPTGWQRFGRLIAELFFNHSQARAEEFQFNTAEERYLKMVAQHPNIINRIPAYHISSYLGIKNPSLTRIKKRLSQQKP</sequence>
<gene>
    <name evidence="1" type="ORF">ACFFGT_30875</name>
</gene>
<keyword evidence="2" id="KW-1185">Reference proteome</keyword>
<dbReference type="Gene3D" id="2.60.120.10">
    <property type="entry name" value="Jelly Rolls"/>
    <property type="match status" value="1"/>
</dbReference>
<dbReference type="RefSeq" id="WP_377026371.1">
    <property type="nucleotide sequence ID" value="NZ_JBHLTS010000079.1"/>
</dbReference>
<dbReference type="EMBL" id="JBHLTS010000079">
    <property type="protein sequence ID" value="MFC0518659.1"/>
    <property type="molecule type" value="Genomic_DNA"/>
</dbReference>
<evidence type="ECO:0000313" key="2">
    <source>
        <dbReference type="Proteomes" id="UP001589828"/>
    </source>
</evidence>
<name>A0ABV6LGV1_9SPHI</name>
<dbReference type="InterPro" id="IPR018490">
    <property type="entry name" value="cNMP-bd_dom_sf"/>
</dbReference>
<dbReference type="Proteomes" id="UP001589828">
    <property type="component" value="Unassembled WGS sequence"/>
</dbReference>
<accession>A0ABV6LGV1</accession>
<reference evidence="1 2" key="1">
    <citation type="submission" date="2024-09" db="EMBL/GenBank/DDBJ databases">
        <authorList>
            <person name="Sun Q."/>
            <person name="Mori K."/>
        </authorList>
    </citation>
    <scope>NUCLEOTIDE SEQUENCE [LARGE SCALE GENOMIC DNA]</scope>
    <source>
        <strain evidence="1 2">NCAIM B.02415</strain>
    </source>
</reference>
<dbReference type="InterPro" id="IPR014710">
    <property type="entry name" value="RmlC-like_jellyroll"/>
</dbReference>
<evidence type="ECO:0000313" key="1">
    <source>
        <dbReference type="EMBL" id="MFC0518659.1"/>
    </source>
</evidence>
<comment type="caution">
    <text evidence="1">The sequence shown here is derived from an EMBL/GenBank/DDBJ whole genome shotgun (WGS) entry which is preliminary data.</text>
</comment>
<proteinExistence type="predicted"/>
<organism evidence="1 2">
    <name type="scientific">Mucilaginibacter angelicae</name>
    <dbReference type="NCBI Taxonomy" id="869718"/>
    <lineage>
        <taxon>Bacteria</taxon>
        <taxon>Pseudomonadati</taxon>
        <taxon>Bacteroidota</taxon>
        <taxon>Sphingobacteriia</taxon>
        <taxon>Sphingobacteriales</taxon>
        <taxon>Sphingobacteriaceae</taxon>
        <taxon>Mucilaginibacter</taxon>
    </lineage>
</organism>
<dbReference type="SUPFAM" id="SSF51206">
    <property type="entry name" value="cAMP-binding domain-like"/>
    <property type="match status" value="1"/>
</dbReference>
<protein>
    <submittedName>
        <fullName evidence="1">Crp/Fnr family transcriptional regulator</fullName>
    </submittedName>
</protein>